<name>A0ABD1JBB1_9TELE</name>
<keyword evidence="2 4" id="KW-0728">SH3 domain</keyword>
<feature type="region of interest" description="Disordered" evidence="5">
    <location>
        <begin position="1719"/>
        <end position="1811"/>
    </location>
</feature>
<protein>
    <recommendedName>
        <fullName evidence="10">Rho GTPase-activating protein 33</fullName>
    </recommendedName>
</protein>
<dbReference type="PROSITE" id="PS50238">
    <property type="entry name" value="RHOGAP"/>
    <property type="match status" value="1"/>
</dbReference>
<evidence type="ECO:0000256" key="3">
    <source>
        <dbReference type="ARBA" id="ARBA00022468"/>
    </source>
</evidence>
<feature type="region of interest" description="Disordered" evidence="5">
    <location>
        <begin position="757"/>
        <end position="830"/>
    </location>
</feature>
<feature type="region of interest" description="Disordered" evidence="5">
    <location>
        <begin position="993"/>
        <end position="1254"/>
    </location>
</feature>
<dbReference type="Gene3D" id="2.30.30.40">
    <property type="entry name" value="SH3 Domains"/>
    <property type="match status" value="1"/>
</dbReference>
<comment type="similarity">
    <text evidence="1">Belongs to the PX domain-containing GAP family.</text>
</comment>
<dbReference type="SMART" id="SM00326">
    <property type="entry name" value="SH3"/>
    <property type="match status" value="1"/>
</dbReference>
<dbReference type="CDD" id="cd11835">
    <property type="entry name" value="SH3_ARHGAP32_33"/>
    <property type="match status" value="1"/>
</dbReference>
<feature type="compositionally biased region" description="Low complexity" evidence="5">
    <location>
        <begin position="599"/>
        <end position="608"/>
    </location>
</feature>
<dbReference type="CDD" id="cd04384">
    <property type="entry name" value="RhoGAP_CdGAP"/>
    <property type="match status" value="1"/>
</dbReference>
<organism evidence="8 9">
    <name type="scientific">Coilia grayii</name>
    <name type="common">Gray's grenadier anchovy</name>
    <dbReference type="NCBI Taxonomy" id="363190"/>
    <lineage>
        <taxon>Eukaryota</taxon>
        <taxon>Metazoa</taxon>
        <taxon>Chordata</taxon>
        <taxon>Craniata</taxon>
        <taxon>Vertebrata</taxon>
        <taxon>Euteleostomi</taxon>
        <taxon>Actinopterygii</taxon>
        <taxon>Neopterygii</taxon>
        <taxon>Teleostei</taxon>
        <taxon>Clupei</taxon>
        <taxon>Clupeiformes</taxon>
        <taxon>Clupeoidei</taxon>
        <taxon>Engraulidae</taxon>
        <taxon>Coilinae</taxon>
        <taxon>Coilia</taxon>
    </lineage>
</organism>
<dbReference type="FunFam" id="2.30.30.40:FF:000030">
    <property type="entry name" value="rho GTPase-activating protein 32 isoform X2"/>
    <property type="match status" value="1"/>
</dbReference>
<feature type="region of interest" description="Disordered" evidence="5">
    <location>
        <begin position="1620"/>
        <end position="1704"/>
    </location>
</feature>
<sequence length="1850" mass="200766">MVRRSYEEFRTLDAHLHQCIYDRRYSQLLPLPPLAEIGDKVEIFTPLLSEYLSRLSMIVDNKLNCGPVLTWMEIDNHGNRFLLKEEASLNVPAIAAAHVIKRYTAQASDEISIEVGDILSVIDMPPKEDTSWWRGKHGFQVGFFPSECVELISEKLPQTVSAPASKLEVDGVSAKPGAIGAAGPPSPTSVSKKHGKLMGFLRTFMKSRPTKQKLKQRGILKERVFGCDLGEHLLNSGQDVPQVLTSCSEFIEKHGIVDGIYRHSGVSSNIQKLRHEFDSENVPDLTKDLYMQDIHCVGSLCKLYFRELPNPLLTYQLYDKFADCMGEMTEDERMVKVHDVIQQLPPPHYRTLEYLIRHLARLATFSEETNMHIKNLAIVWAPNLLRSMEIEAVGLTGADPFKEVRIQSVVVEFLLTNVDVLFSDTFTSVGRFSTAGRQSLTRPKSFVSTRLLSLEEAQARTQAPLLLQGPPPPAAPFQGHFHTVLDLPEERRKRGMKARKSAGGSWKTFFAIGKPAGSGRRKPMRISSLFQPATSHAGCRVDSVTLRSAKSEESLSSQHSGAGPGKLPRLRRPRSSSDGLSLAASMDPQLLPQRPPSRLPSSRSYDSLLPEERRRAAEEEAEDEEENDEEEQEEDDEDAVYMLPDFSREDAAASWMAEDVIDFSPTFAEDGGPVGLGGGGRAATGPGGRESPPTATPPPYRCLQGHQGHHGHSSSQRSVTEDPDSVLNQSEAGPRRSLILAATAPQTQVYCQHRPSAAALAAAAAASGPTSGMAQSAEPGGSPAHSHTPSAANATAPPSQAPQERRSFTRKVVHALSPKAPKSPPLDISDPIAISVPAKVLEMIGGRAGELQPIAQGGGPSQPPQMISMLLRSCDFQLTESCQQEICSKLGPEAKIKGPNILGPTGVPLPSQQPPPPPPKNPARLMALALAESANKALRQGASPPYRPPQTKMPAADTADLRFQRSLSADAGELLSSDPNQLYSTVRPLSVWMTEGDGTAANEQTDEADQEQEPRSPPGQDTGTLSTATSVSDSGASNSELSAGSSSGDGDQTPSPIYKNQQLSPPAQPPHPKASPSASSDAPPQRKPPAYSRQFSAPHLQHQRSPSSGGLSKPTTQPPNPPHTQLLHSRSESSPLAQVRAFQPTRPKVPPKPLDLAPLSRADRQDYSRRSLDAGRIRRMLSQPQGNPPGLSRAYSERVAGTSDLLPRQYVGRVAGQPLPPPPPPVQQQQQQQQQPPPPAYIRPVPASSAEDPNKVENFYYEIAAPEHPQAPPSYARHSYINMRLDLEGNYRPAPNDPALNQRPVSRGHHPQAPGGRAPQLWSAEATRAWAASHSHSHSYSFTHGHSHQQRVAQDGPRPQRHTSSSVRLPRNEMHPIPIAGGGTGGGGGGSGIPLSVHQRGSVRSQRSPSGEVTASQLHPYFENGKVCYRYVETPNKADESGGGQAGQQHASSKALLPTQPAQPSPPQAHKPPPSSKDQAEHIYVNFPFASPQNAAASAKGTWMTTDLDGKNAPQVLEALAPPPEASLPEEPLEATLQQQHPLLEQDSPSHDYESPAHCSPAHDSHSLDLPPVQSSSSSSASHFRSRSDPQNSSAAEKGQGLNLTGKEIASLLIEKLAEEEREAGTCTVTSSSTSSSPRMEHPPNPYASQQQQQQQHPHHHHHHFPPPAYNVYTPAPTRHSSLRDPSGPFRRSAGGHYRQAFDVMPSGDQVLKYYRSQDFMPGPQGEASTPNPYPPRTHYPDSAYQHRGPHDPRPPYPGSPHAATPPSAAFSNLALGTPRGYANQPGGFQYSQYPVQSSPQYPNTPRRDVVLDPALRPPAYRNQRGLARQGSLPGPNWTIHTEGQTRSYC</sequence>
<dbReference type="GO" id="GO:0005096">
    <property type="term" value="F:GTPase activator activity"/>
    <property type="evidence" value="ECO:0007669"/>
    <property type="project" value="UniProtKB-KW"/>
</dbReference>
<feature type="compositionally biased region" description="Low complexity" evidence="5">
    <location>
        <begin position="757"/>
        <end position="766"/>
    </location>
</feature>
<dbReference type="SUPFAM" id="SSF50044">
    <property type="entry name" value="SH3-domain"/>
    <property type="match status" value="1"/>
</dbReference>
<dbReference type="PANTHER" id="PTHR15729">
    <property type="entry name" value="CDC42 GTPASE-ACTIVATING PROTEIN"/>
    <property type="match status" value="1"/>
</dbReference>
<feature type="compositionally biased region" description="Gly residues" evidence="5">
    <location>
        <begin position="1380"/>
        <end position="1392"/>
    </location>
</feature>
<feature type="compositionally biased region" description="Basic and acidic residues" evidence="5">
    <location>
        <begin position="1161"/>
        <end position="1176"/>
    </location>
</feature>
<feature type="domain" description="SH3" evidence="6">
    <location>
        <begin position="92"/>
        <end position="154"/>
    </location>
</feature>
<dbReference type="SMART" id="SM00324">
    <property type="entry name" value="RhoGAP"/>
    <property type="match status" value="1"/>
</dbReference>
<feature type="region of interest" description="Disordered" evidence="5">
    <location>
        <begin position="1289"/>
        <end position="1418"/>
    </location>
</feature>
<evidence type="ECO:0000256" key="5">
    <source>
        <dbReference type="SAM" id="MobiDB-lite"/>
    </source>
</evidence>
<feature type="region of interest" description="Disordered" evidence="5">
    <location>
        <begin position="1546"/>
        <end position="1602"/>
    </location>
</feature>
<feature type="compositionally biased region" description="Polar residues" evidence="5">
    <location>
        <begin position="1402"/>
        <end position="1417"/>
    </location>
</feature>
<feature type="compositionally biased region" description="Acidic residues" evidence="5">
    <location>
        <begin position="619"/>
        <end position="639"/>
    </location>
</feature>
<feature type="compositionally biased region" description="Low complexity" evidence="5">
    <location>
        <begin position="1074"/>
        <end position="1083"/>
    </location>
</feature>
<feature type="compositionally biased region" description="Low complexity" evidence="5">
    <location>
        <begin position="1447"/>
        <end position="1460"/>
    </location>
</feature>
<feature type="compositionally biased region" description="Pro residues" evidence="5">
    <location>
        <begin position="911"/>
        <end position="921"/>
    </location>
</feature>
<comment type="caution">
    <text evidence="8">The sequence shown here is derived from an EMBL/GenBank/DDBJ whole genome shotgun (WGS) entry which is preliminary data.</text>
</comment>
<proteinExistence type="inferred from homology"/>
<feature type="region of interest" description="Disordered" evidence="5">
    <location>
        <begin position="549"/>
        <end position="646"/>
    </location>
</feature>
<dbReference type="PROSITE" id="PS50002">
    <property type="entry name" value="SH3"/>
    <property type="match status" value="1"/>
</dbReference>
<dbReference type="InterPro" id="IPR001452">
    <property type="entry name" value="SH3_domain"/>
</dbReference>
<evidence type="ECO:0000313" key="9">
    <source>
        <dbReference type="Proteomes" id="UP001591681"/>
    </source>
</evidence>
<evidence type="ECO:0000259" key="7">
    <source>
        <dbReference type="PROSITE" id="PS50238"/>
    </source>
</evidence>
<feature type="compositionally biased region" description="Basic and acidic residues" evidence="5">
    <location>
        <begin position="1548"/>
        <end position="1567"/>
    </location>
</feature>
<feature type="region of interest" description="Disordered" evidence="5">
    <location>
        <begin position="665"/>
        <end position="740"/>
    </location>
</feature>
<feature type="compositionally biased region" description="Low complexity" evidence="5">
    <location>
        <begin position="576"/>
        <end position="592"/>
    </location>
</feature>
<dbReference type="Proteomes" id="UP001591681">
    <property type="component" value="Unassembled WGS sequence"/>
</dbReference>
<dbReference type="InterPro" id="IPR036871">
    <property type="entry name" value="PX_dom_sf"/>
</dbReference>
<dbReference type="SUPFAM" id="SSF64268">
    <property type="entry name" value="PX domain"/>
    <property type="match status" value="1"/>
</dbReference>
<evidence type="ECO:0000313" key="8">
    <source>
        <dbReference type="EMBL" id="KAL2084476.1"/>
    </source>
</evidence>
<evidence type="ECO:0000256" key="2">
    <source>
        <dbReference type="ARBA" id="ARBA00022443"/>
    </source>
</evidence>
<dbReference type="FunFam" id="1.10.555.10:FF:000002">
    <property type="entry name" value="rho GTPase-activating protein 32 isoform X1"/>
    <property type="match status" value="1"/>
</dbReference>
<keyword evidence="3" id="KW-0343">GTPase activation</keyword>
<keyword evidence="9" id="KW-1185">Reference proteome</keyword>
<accession>A0ABD1JBB1</accession>
<feature type="domain" description="Rho-GAP" evidence="7">
    <location>
        <begin position="227"/>
        <end position="422"/>
    </location>
</feature>
<dbReference type="InterPro" id="IPR036028">
    <property type="entry name" value="SH3-like_dom_sf"/>
</dbReference>
<feature type="compositionally biased region" description="Polar residues" evidence="5">
    <location>
        <begin position="1019"/>
        <end position="1033"/>
    </location>
</feature>
<dbReference type="SUPFAM" id="SSF48350">
    <property type="entry name" value="GTPase activation domain, GAP"/>
    <property type="match status" value="1"/>
</dbReference>
<feature type="region of interest" description="Disordered" evidence="5">
    <location>
        <begin position="1436"/>
        <end position="1479"/>
    </location>
</feature>
<feature type="compositionally biased region" description="Low complexity" evidence="5">
    <location>
        <begin position="1034"/>
        <end position="1051"/>
    </location>
</feature>
<evidence type="ECO:0000259" key="6">
    <source>
        <dbReference type="PROSITE" id="PS50002"/>
    </source>
</evidence>
<dbReference type="InterPro" id="IPR008936">
    <property type="entry name" value="Rho_GTPase_activation_prot"/>
</dbReference>
<dbReference type="InterPro" id="IPR000198">
    <property type="entry name" value="RhoGAP_dom"/>
</dbReference>
<feature type="compositionally biased region" description="Low complexity" evidence="5">
    <location>
        <begin position="1790"/>
        <end position="1802"/>
    </location>
</feature>
<feature type="region of interest" description="Disordered" evidence="5">
    <location>
        <begin position="894"/>
        <end position="960"/>
    </location>
</feature>
<feature type="region of interest" description="Disordered" evidence="5">
    <location>
        <begin position="1826"/>
        <end position="1850"/>
    </location>
</feature>
<evidence type="ECO:0000256" key="4">
    <source>
        <dbReference type="PROSITE-ProRule" id="PRU00192"/>
    </source>
</evidence>
<feature type="compositionally biased region" description="Polar residues" evidence="5">
    <location>
        <begin position="1839"/>
        <end position="1850"/>
    </location>
</feature>
<dbReference type="Pfam" id="PF14604">
    <property type="entry name" value="SH3_9"/>
    <property type="match status" value="1"/>
</dbReference>
<dbReference type="InterPro" id="IPR051576">
    <property type="entry name" value="PX-Rho_GAP"/>
</dbReference>
<dbReference type="PANTHER" id="PTHR15729:SF14">
    <property type="entry name" value="RHO GTPASE-ACTIVATING PROTEIN 33 ISOFORM X1"/>
    <property type="match status" value="1"/>
</dbReference>
<feature type="compositionally biased region" description="Gly residues" evidence="5">
    <location>
        <begin position="672"/>
        <end position="688"/>
    </location>
</feature>
<reference evidence="8 9" key="1">
    <citation type="submission" date="2024-09" db="EMBL/GenBank/DDBJ databases">
        <title>A chromosome-level genome assembly of Gray's grenadier anchovy, Coilia grayii.</title>
        <authorList>
            <person name="Fu Z."/>
        </authorList>
    </citation>
    <scope>NUCLEOTIDE SEQUENCE [LARGE SCALE GENOMIC DNA]</scope>
    <source>
        <strain evidence="8">G4</strain>
        <tissue evidence="8">Muscle</tissue>
    </source>
</reference>
<feature type="compositionally biased region" description="Low complexity" evidence="5">
    <location>
        <begin position="1626"/>
        <end position="1637"/>
    </location>
</feature>
<gene>
    <name evidence="8" type="ORF">ACEWY4_019994</name>
</gene>
<dbReference type="EMBL" id="JBHFQA010000017">
    <property type="protein sequence ID" value="KAL2084476.1"/>
    <property type="molecule type" value="Genomic_DNA"/>
</dbReference>
<evidence type="ECO:0000256" key="1">
    <source>
        <dbReference type="ARBA" id="ARBA00008795"/>
    </source>
</evidence>
<feature type="compositionally biased region" description="Pro residues" evidence="5">
    <location>
        <begin position="1461"/>
        <end position="1475"/>
    </location>
</feature>
<evidence type="ECO:0008006" key="10">
    <source>
        <dbReference type="Google" id="ProtNLM"/>
    </source>
</evidence>
<dbReference type="Gene3D" id="1.10.555.10">
    <property type="entry name" value="Rho GTPase activation protein"/>
    <property type="match status" value="1"/>
</dbReference>
<feature type="compositionally biased region" description="Low complexity" evidence="5">
    <location>
        <begin position="782"/>
        <end position="802"/>
    </location>
</feature>
<dbReference type="Pfam" id="PF00620">
    <property type="entry name" value="RhoGAP"/>
    <property type="match status" value="1"/>
</dbReference>